<evidence type="ECO:0000313" key="2">
    <source>
        <dbReference type="EMBL" id="KAK2185156.1"/>
    </source>
</evidence>
<accession>A0AAD9NZ95</accession>
<gene>
    <name evidence="2" type="ORF">NP493_245g03013</name>
</gene>
<evidence type="ECO:0000256" key="1">
    <source>
        <dbReference type="SAM" id="SignalP"/>
    </source>
</evidence>
<proteinExistence type="predicted"/>
<evidence type="ECO:0000313" key="3">
    <source>
        <dbReference type="Proteomes" id="UP001209878"/>
    </source>
</evidence>
<dbReference type="EMBL" id="JAODUO010000244">
    <property type="protein sequence ID" value="KAK2185156.1"/>
    <property type="molecule type" value="Genomic_DNA"/>
</dbReference>
<reference evidence="2" key="1">
    <citation type="journal article" date="2023" name="Mol. Biol. Evol.">
        <title>Third-Generation Sequencing Reveals the Adaptive Role of the Epigenome in Three Deep-Sea Polychaetes.</title>
        <authorList>
            <person name="Perez M."/>
            <person name="Aroh O."/>
            <person name="Sun Y."/>
            <person name="Lan Y."/>
            <person name="Juniper S.K."/>
            <person name="Young C.R."/>
            <person name="Angers B."/>
            <person name="Qian P.Y."/>
        </authorList>
    </citation>
    <scope>NUCLEOTIDE SEQUENCE</scope>
    <source>
        <strain evidence="2">R07B-5</strain>
    </source>
</reference>
<protein>
    <submittedName>
        <fullName evidence="2">Uncharacterized protein</fullName>
    </submittedName>
</protein>
<keyword evidence="3" id="KW-1185">Reference proteome</keyword>
<sequence length="143" mass="16262">MRVTVIILLACFTLAALADDKAAQLEKTDEESLLSLGDVDEDVADRYKRESNQLPILLRITRSNKKKCSISCTRGSCKANCKKCGRCKCFCRIGRPQCKCYHNKGKRNCKTHCKKRNCKAKCKKCIGCECRCAIWNKPKCDCW</sequence>
<dbReference type="Proteomes" id="UP001209878">
    <property type="component" value="Unassembled WGS sequence"/>
</dbReference>
<name>A0AAD9NZ95_RIDPI</name>
<organism evidence="2 3">
    <name type="scientific">Ridgeia piscesae</name>
    <name type="common">Tubeworm</name>
    <dbReference type="NCBI Taxonomy" id="27915"/>
    <lineage>
        <taxon>Eukaryota</taxon>
        <taxon>Metazoa</taxon>
        <taxon>Spiralia</taxon>
        <taxon>Lophotrochozoa</taxon>
        <taxon>Annelida</taxon>
        <taxon>Polychaeta</taxon>
        <taxon>Sedentaria</taxon>
        <taxon>Canalipalpata</taxon>
        <taxon>Sabellida</taxon>
        <taxon>Siboglinidae</taxon>
        <taxon>Ridgeia</taxon>
    </lineage>
</organism>
<feature type="signal peptide" evidence="1">
    <location>
        <begin position="1"/>
        <end position="18"/>
    </location>
</feature>
<comment type="caution">
    <text evidence="2">The sequence shown here is derived from an EMBL/GenBank/DDBJ whole genome shotgun (WGS) entry which is preliminary data.</text>
</comment>
<dbReference type="AlphaFoldDB" id="A0AAD9NZ95"/>
<keyword evidence="1" id="KW-0732">Signal</keyword>
<feature type="chain" id="PRO_5041941144" evidence="1">
    <location>
        <begin position="19"/>
        <end position="143"/>
    </location>
</feature>